<feature type="compositionally biased region" description="Low complexity" evidence="1">
    <location>
        <begin position="1226"/>
        <end position="1239"/>
    </location>
</feature>
<evidence type="ECO:0000313" key="3">
    <source>
        <dbReference type="Proteomes" id="UP000494174"/>
    </source>
</evidence>
<protein>
    <submittedName>
        <fullName evidence="2">Uncharacterized protein</fullName>
    </submittedName>
</protein>
<feature type="region of interest" description="Disordered" evidence="1">
    <location>
        <begin position="1210"/>
        <end position="1248"/>
    </location>
</feature>
<accession>A0A6P2KFD4</accession>
<dbReference type="EMBL" id="CABVPU010000007">
    <property type="protein sequence ID" value="VWB54162.1"/>
    <property type="molecule type" value="Genomic_DNA"/>
</dbReference>
<proteinExistence type="predicted"/>
<name>A0A6P2KFD4_BURL3</name>
<reference evidence="2 3" key="1">
    <citation type="submission" date="2019-09" db="EMBL/GenBank/DDBJ databases">
        <authorList>
            <person name="Depoorter E."/>
        </authorList>
    </citation>
    <scope>NUCLEOTIDE SEQUENCE [LARGE SCALE GENOMIC DNA]</scope>
    <source>
        <strain evidence="2">R-15945</strain>
    </source>
</reference>
<evidence type="ECO:0000313" key="2">
    <source>
        <dbReference type="EMBL" id="VWB54162.1"/>
    </source>
</evidence>
<evidence type="ECO:0000256" key="1">
    <source>
        <dbReference type="SAM" id="MobiDB-lite"/>
    </source>
</evidence>
<dbReference type="Proteomes" id="UP000494174">
    <property type="component" value="Unassembled WGS sequence"/>
</dbReference>
<organism evidence="2 3">
    <name type="scientific">Burkholderia lata (strain ATCC 17760 / DSM 23089 / LMG 22485 / NCIMB 9086 / R18194 / 383)</name>
    <dbReference type="NCBI Taxonomy" id="482957"/>
    <lineage>
        <taxon>Bacteria</taxon>
        <taxon>Pseudomonadati</taxon>
        <taxon>Pseudomonadota</taxon>
        <taxon>Betaproteobacteria</taxon>
        <taxon>Burkholderiales</taxon>
        <taxon>Burkholderiaceae</taxon>
        <taxon>Burkholderia</taxon>
        <taxon>Burkholderia cepacia complex</taxon>
    </lineage>
</organism>
<gene>
    <name evidence="2" type="ORF">BLA15945_02531</name>
</gene>
<dbReference type="AlphaFoldDB" id="A0A6P2KFD4"/>
<sequence>MSAIDARHARDFARRPQDLIELCDDWRTHGEIRAHFDQVKSHVHAQLAARPDRREKAELSIDKALDGAQRLALAIILGRRLTIRYSAGADLDASGDPPIDPRLLLRGWNANEISALLERPLFSEGGYGRVRLHHRSVMEYLAARQIDVLVESGAISISAAKRLIFGLTGTNERILKPSMRAVAGWLALLRHDMFDAVLAVEPSTLLTYGDPESLSDLQRERALLAFVQRYGKGQWRGLEVPYLQVTRLAKASLSDTVLAAWRTNVENPEVRELLLKLVSAGRLERCADLVFAVAMDTKCTDSERFEALVALATINDGRFGPLINAAVESGSGNDWSGQVVQWIATVLYPKHVSDAQLIQILARVSPRKRRSDNFTSNVARIIESAELDTARLNALLPAVASMARENFEENDDLQIVLRSGRLDVSKILHALCTRLIEREIWTREIVEASVMALRTGDADTDVRLGKDNLRSLLDTLPATLRRQVFEADYAWLSKFETKPNAQFRNGRLLFRGVLSYDRERDWHWALGALEELSHSADLRAALLHLLVRFAATGPDSDAELDAIRKAVLDSPILTGQWSESVKSLKSNDAAIRMQEEHRKREERQRQKIASQRGEWLEFWNELATRPALALAPARVQTTMWNLSVALRKRESGNQELRWDRTFLERHFGKKSTDAIRRALTSYWRSMTPSIRSERKPDERNTYLVVWSIGRMGIYAEAEDPAWAMMLNDSDADLAARYALTELNGFPQWTADLATSHGAQVESIIGSEVDDDLAAIDGASGWHSMVLQGLLYGPMELAELMQPRLARWIAGPGSQLMQCPHDANNERKLDQVVSILVAHGDPSVRKTLEDLAVAQLDIAGHGPFLFFWLPVLCALNPERGVDRLLHGLEHMPVQRDGVAIKAIGSIFNERRTKGVKDWRSTLTADSLLKLTVAIYQHVQPEEDAEHEGAYTPDSRDYAENGRRYVFEALMQATGPEAMRAKLALAAHPLFARLQDRIAALAQERLASELDTGSVEVSELARMFEGKELPPKTGTDMAQLLIDRLDDLQELMLRDTGPRAAWAVVADENTLRPAIARELEVSARNAYTVDQEAVTVDGKETDIRLRSVSGHQATIELKIGEKPRSAKELRDTVEDQLVTKYMAHKLARTGCLLVTVADPKKRWQHPDTKARIDRIQLQELLEEAAREAQLRLGGDARVVARILDLTPRLESEAKMAAKAAPRKKRSPATRGSATSSSSRPSTRAKRQKSS</sequence>